<sequence length="757" mass="80492">MLFDTLTDAIGRTPLVRLRLGAERGVEVYAKLELQNLFAMKDRVARNILLEARALGTLRPGAPVVESSSGTMALGVALVGRSLGHEVHIVTDPRIDPVTLAKLRALGCRVHVVEAMTSHGWQSARLERLAELMAELPGAFWPQQYTNPDNPGAYRGLARELLDSLGHIDTLVGAVGSGGSLCGTGRVLRETLPDVRVVGVDCVGSALFGQPDVPQRLQSGLGNSLLPKNLDRLLVDEVHWLNDHEAFAATRDLAREQQIFGGNTSGSVYRVLGDLARRAEPGSRIVGILPDRGDRYADTVYSDDHWEEHALHTLPAADRPAVVTAGTAVTTWSRQTYRAPDDLRRHLVFVESNTTGTGMLALDLARDTLGTEPVLLTGDPGRYRGLEATGAEVIRCDTNSDAALRAALQDRFRREEIAGVTTTSDFYVPAAARLARWLGLPGNPPEAVTACRDKSALRALLRRAGVHQPRYAVVREPGEVAAAVARTGLPCVVKPADDSGSVNVLLCTDEAQARAQAERILAVTTNVRGMPTARTVLVEEYLDGPEYSVEMFSQDGEAVCVGITAKSVTGDPHFVEHRHLFPAPLPAATAERITETVMAALDAAGIRLGATHTEVKLTGSGPAVIEINPRPAGGMIPELVRLASGVDLLEQQLKAATGQAPDLKPGHGAHAGIQFLLADADGVLDAVDGVARARAVDGVEAVTVTVAPGAVVRRARSAGDRVGHVIACRPGPEQVTAALDEARDLLRLTVGEPAGAR</sequence>
<feature type="domain" description="ATP-grasp" evidence="7">
    <location>
        <begin position="458"/>
        <end position="657"/>
    </location>
</feature>
<dbReference type="InterPro" id="IPR036052">
    <property type="entry name" value="TrpB-like_PALP_sf"/>
</dbReference>
<dbReference type="PANTHER" id="PTHR43585">
    <property type="entry name" value="FUMIPYRROLE BIOSYNTHESIS PROTEIN C"/>
    <property type="match status" value="1"/>
</dbReference>
<evidence type="ECO:0000256" key="3">
    <source>
        <dbReference type="ARBA" id="ARBA00022741"/>
    </source>
</evidence>
<dbReference type="InterPro" id="IPR040570">
    <property type="entry name" value="LAL_C2"/>
</dbReference>
<protein>
    <submittedName>
        <fullName evidence="8">Putative pyridoxal-phosphate dependent enzyme</fullName>
    </submittedName>
</protein>
<dbReference type="InterPro" id="IPR011761">
    <property type="entry name" value="ATP-grasp"/>
</dbReference>
<gene>
    <name evidence="8" type="ORF">orf_R4</name>
</gene>
<name>B0B530_STRCU</name>
<dbReference type="Gene3D" id="3.40.50.1100">
    <property type="match status" value="2"/>
</dbReference>
<dbReference type="SMART" id="SM01209">
    <property type="entry name" value="GARS_A"/>
    <property type="match status" value="1"/>
</dbReference>
<keyword evidence="2" id="KW-0436">Ligase</keyword>
<keyword evidence="5" id="KW-0663">Pyridoxal phosphate</keyword>
<dbReference type="GO" id="GO:1901605">
    <property type="term" value="P:alpha-amino acid metabolic process"/>
    <property type="evidence" value="ECO:0007669"/>
    <property type="project" value="UniProtKB-ARBA"/>
</dbReference>
<evidence type="ECO:0000256" key="5">
    <source>
        <dbReference type="ARBA" id="ARBA00022898"/>
    </source>
</evidence>
<evidence type="ECO:0000313" key="8">
    <source>
        <dbReference type="EMBL" id="CAN89659.1"/>
    </source>
</evidence>
<dbReference type="EMBL" id="AM746336">
    <property type="protein sequence ID" value="CAN89659.1"/>
    <property type="molecule type" value="Genomic_DNA"/>
</dbReference>
<keyword evidence="3 6" id="KW-0547">Nucleotide-binding</keyword>
<comment type="cofactor">
    <cofactor evidence="1">
        <name>pyridoxal 5'-phosphate</name>
        <dbReference type="ChEBI" id="CHEBI:597326"/>
    </cofactor>
</comment>
<evidence type="ECO:0000256" key="4">
    <source>
        <dbReference type="ARBA" id="ARBA00022840"/>
    </source>
</evidence>
<evidence type="ECO:0000259" key="7">
    <source>
        <dbReference type="PROSITE" id="PS50975"/>
    </source>
</evidence>
<dbReference type="OMA" id="LIDEVHW"/>
<dbReference type="Pfam" id="PF18130">
    <property type="entry name" value="ATPgrasp_N"/>
    <property type="match status" value="1"/>
</dbReference>
<dbReference type="InterPro" id="IPR052032">
    <property type="entry name" value="ATP-dep_AA_Ligase"/>
</dbReference>
<evidence type="ECO:0000256" key="1">
    <source>
        <dbReference type="ARBA" id="ARBA00001933"/>
    </source>
</evidence>
<dbReference type="Pfam" id="PF18603">
    <property type="entry name" value="LAL_C2"/>
    <property type="match status" value="1"/>
</dbReference>
<reference evidence="8" key="1">
    <citation type="journal article" date="2008" name="Chem. Biol.">
        <title>Molecular Analysis of the Kirromycin Biosynthetic Gene Cluster Revealed beta-Alanine as Precursor of the Pyridone Moiety.</title>
        <authorList>
            <person name="Weber T."/>
            <person name="Laiple K.J."/>
            <person name="Pross E.K."/>
            <person name="Textor A."/>
            <person name="Grond S."/>
            <person name="Welzel K."/>
            <person name="Pelzer S."/>
            <person name="Vente A."/>
            <person name="Wohlleben W."/>
        </authorList>
    </citation>
    <scope>NUCLEOTIDE SEQUENCE</scope>
    <source>
        <strain evidence="8">Tu 365</strain>
    </source>
</reference>
<dbReference type="CDD" id="cd01561">
    <property type="entry name" value="CBS_like"/>
    <property type="match status" value="1"/>
</dbReference>
<evidence type="ECO:0000256" key="2">
    <source>
        <dbReference type="ARBA" id="ARBA00022598"/>
    </source>
</evidence>
<dbReference type="PANTHER" id="PTHR43585:SF2">
    <property type="entry name" value="ATP-GRASP ENZYME FSQD"/>
    <property type="match status" value="1"/>
</dbReference>
<dbReference type="PROSITE" id="PS50975">
    <property type="entry name" value="ATP_GRASP"/>
    <property type="match status" value="1"/>
</dbReference>
<dbReference type="SUPFAM" id="SSF53686">
    <property type="entry name" value="Tryptophan synthase beta subunit-like PLP-dependent enzymes"/>
    <property type="match status" value="1"/>
</dbReference>
<evidence type="ECO:0000256" key="6">
    <source>
        <dbReference type="PROSITE-ProRule" id="PRU00409"/>
    </source>
</evidence>
<organism evidence="8">
    <name type="scientific">Streptomyces collinus</name>
    <dbReference type="NCBI Taxonomy" id="42684"/>
    <lineage>
        <taxon>Bacteria</taxon>
        <taxon>Bacillati</taxon>
        <taxon>Actinomycetota</taxon>
        <taxon>Actinomycetes</taxon>
        <taxon>Kitasatosporales</taxon>
        <taxon>Streptomycetaceae</taxon>
        <taxon>Streptomyces</taxon>
    </lineage>
</organism>
<dbReference type="InterPro" id="IPR041472">
    <property type="entry name" value="BL00235/CARNS1_N"/>
</dbReference>
<dbReference type="Pfam" id="PF13535">
    <property type="entry name" value="ATP-grasp_4"/>
    <property type="match status" value="1"/>
</dbReference>
<accession>B0B530</accession>
<dbReference type="GO" id="GO:0046872">
    <property type="term" value="F:metal ion binding"/>
    <property type="evidence" value="ECO:0007669"/>
    <property type="project" value="InterPro"/>
</dbReference>
<dbReference type="InterPro" id="IPR001926">
    <property type="entry name" value="TrpB-like_PALP"/>
</dbReference>
<dbReference type="Gene3D" id="3.30.470.20">
    <property type="entry name" value="ATP-grasp fold, B domain"/>
    <property type="match status" value="1"/>
</dbReference>
<dbReference type="Pfam" id="PF00291">
    <property type="entry name" value="PALP"/>
    <property type="match status" value="1"/>
</dbReference>
<keyword evidence="4 6" id="KW-0067">ATP-binding</keyword>
<dbReference type="AlphaFoldDB" id="B0B530"/>
<proteinExistence type="predicted"/>
<dbReference type="SUPFAM" id="SSF56059">
    <property type="entry name" value="Glutathione synthetase ATP-binding domain-like"/>
    <property type="match status" value="1"/>
</dbReference>
<dbReference type="GO" id="GO:0016874">
    <property type="term" value="F:ligase activity"/>
    <property type="evidence" value="ECO:0007669"/>
    <property type="project" value="UniProtKB-KW"/>
</dbReference>
<dbReference type="Gene3D" id="3.40.50.20">
    <property type="match status" value="1"/>
</dbReference>
<dbReference type="GO" id="GO:0005524">
    <property type="term" value="F:ATP binding"/>
    <property type="evidence" value="ECO:0007669"/>
    <property type="project" value="UniProtKB-UniRule"/>
</dbReference>